<evidence type="ECO:0000313" key="1">
    <source>
        <dbReference type="EMBL" id="SVD67113.1"/>
    </source>
</evidence>
<sequence>MPTATLNPAGVITIQLGDLIETGVGPKGARIIVDVLSAKVESDRLNATLATNDAADWLTLSEEGTLGVLDVRLTLRTDDGAFIYVEYGGRVDMTTGLIAAAPTFQTGDDRYKWLNRVQAVLAGQVNLETGVLIYNIYEVQVAAD</sequence>
<dbReference type="Pfam" id="PF11578">
    <property type="entry name" value="DUF3237"/>
    <property type="match status" value="1"/>
</dbReference>
<proteinExistence type="predicted"/>
<dbReference type="PANTHER" id="PTHR37315:SF1">
    <property type="entry name" value="UPF0311 PROTEIN BLR7842"/>
    <property type="match status" value="1"/>
</dbReference>
<name>A0A382X830_9ZZZZ</name>
<dbReference type="PANTHER" id="PTHR37315">
    <property type="entry name" value="UPF0311 PROTEIN BLR7842"/>
    <property type="match status" value="1"/>
</dbReference>
<gene>
    <name evidence="1" type="ORF">METZ01_LOCUS419967</name>
</gene>
<evidence type="ECO:0008006" key="2">
    <source>
        <dbReference type="Google" id="ProtNLM"/>
    </source>
</evidence>
<dbReference type="InterPro" id="IPR020915">
    <property type="entry name" value="UPF0311"/>
</dbReference>
<dbReference type="Gene3D" id="2.40.160.20">
    <property type="match status" value="1"/>
</dbReference>
<protein>
    <recommendedName>
        <fullName evidence="2">DUF3237 domain-containing protein</fullName>
    </recommendedName>
</protein>
<accession>A0A382X830</accession>
<dbReference type="EMBL" id="UINC01165620">
    <property type="protein sequence ID" value="SVD67113.1"/>
    <property type="molecule type" value="Genomic_DNA"/>
</dbReference>
<reference evidence="1" key="1">
    <citation type="submission" date="2018-05" db="EMBL/GenBank/DDBJ databases">
        <authorList>
            <person name="Lanie J.A."/>
            <person name="Ng W.-L."/>
            <person name="Kazmierczak K.M."/>
            <person name="Andrzejewski T.M."/>
            <person name="Davidsen T.M."/>
            <person name="Wayne K.J."/>
            <person name="Tettelin H."/>
            <person name="Glass J.I."/>
            <person name="Rusch D."/>
            <person name="Podicherti R."/>
            <person name="Tsui H.-C.T."/>
            <person name="Winkler M.E."/>
        </authorList>
    </citation>
    <scope>NUCLEOTIDE SEQUENCE</scope>
</reference>
<organism evidence="1">
    <name type="scientific">marine metagenome</name>
    <dbReference type="NCBI Taxonomy" id="408172"/>
    <lineage>
        <taxon>unclassified sequences</taxon>
        <taxon>metagenomes</taxon>
        <taxon>ecological metagenomes</taxon>
    </lineage>
</organism>
<dbReference type="AlphaFoldDB" id="A0A382X830"/>